<evidence type="ECO:0000313" key="2">
    <source>
        <dbReference type="Proteomes" id="UP000032214"/>
    </source>
</evidence>
<dbReference type="STRING" id="1306947.J120_01095"/>
<dbReference type="AlphaFoldDB" id="A0A0D2K5L9"/>
<sequence length="122" mass="12707">MTRIHLLSLLTISLPMCLGAQPIEVLASSKHHHHGHHNMVSTYDPRATLVWSATSAAVVSGIASHNTGSSDMSLEGLAINTGLSAVINTLISYASGDKNFFSKIGGTIAGSALGHFIGKATR</sequence>
<dbReference type="Proteomes" id="UP000032214">
    <property type="component" value="Unassembled WGS sequence"/>
</dbReference>
<reference evidence="1 2" key="1">
    <citation type="journal article" date="2013" name="Proc. Natl. Acad. Sci. U.S.A.">
        <title>Candidate phylum TM6 genome recovered from a hospital sink biofilm provides genomic insights into this uncultivated phylum.</title>
        <authorList>
            <person name="McLean J.S."/>
            <person name="Lombardo M.J."/>
            <person name="Badger J.H."/>
            <person name="Edlund A."/>
            <person name="Novotny M."/>
            <person name="Yee-Greenbaum J."/>
            <person name="Vyahhi N."/>
            <person name="Hall A.P."/>
            <person name="Yang Y."/>
            <person name="Dupont C.L."/>
            <person name="Ziegler M.G."/>
            <person name="Chitsaz H."/>
            <person name="Allen A.E."/>
            <person name="Yooseph S."/>
            <person name="Tesler G."/>
            <person name="Pevzner P.A."/>
            <person name="Friedman R.M."/>
            <person name="Nealson K.H."/>
            <person name="Venter J.C."/>
            <person name="Lasken R.S."/>
        </authorList>
    </citation>
    <scope>NUCLEOTIDE SEQUENCE [LARGE SCALE GENOMIC DNA]</scope>
    <source>
        <strain evidence="1 2">TM6SC1</strain>
    </source>
</reference>
<organism evidence="1 2">
    <name type="scientific">candidate division TM6 bacterium JCVI TM6SC1</name>
    <dbReference type="NCBI Taxonomy" id="1306947"/>
    <lineage>
        <taxon>Bacteria</taxon>
        <taxon>Candidatus Babelota</taxon>
        <taxon>Vermiphilus</taxon>
    </lineage>
</organism>
<dbReference type="EMBL" id="ARQD01000001">
    <property type="protein sequence ID" value="KIX85547.1"/>
    <property type="molecule type" value="Genomic_DNA"/>
</dbReference>
<keyword evidence="2" id="KW-1185">Reference proteome</keyword>
<evidence type="ECO:0000313" key="1">
    <source>
        <dbReference type="EMBL" id="KIX85547.1"/>
    </source>
</evidence>
<gene>
    <name evidence="1" type="ORF">J120_01095</name>
</gene>
<name>A0A0D2K5L9_9BACT</name>
<accession>A0A0D2K5L9</accession>
<comment type="caution">
    <text evidence="1">The sequence shown here is derived from an EMBL/GenBank/DDBJ whole genome shotgun (WGS) entry which is preliminary data.</text>
</comment>
<protein>
    <submittedName>
        <fullName evidence="1">Uncharacterized protein</fullName>
    </submittedName>
</protein>
<proteinExistence type="predicted"/>